<dbReference type="Pfam" id="PF01370">
    <property type="entry name" value="Epimerase"/>
    <property type="match status" value="1"/>
</dbReference>
<dbReference type="SUPFAM" id="SSF51735">
    <property type="entry name" value="NAD(P)-binding Rossmann-fold domains"/>
    <property type="match status" value="1"/>
</dbReference>
<feature type="domain" description="NAD-dependent epimerase/dehydratase" evidence="1">
    <location>
        <begin position="4"/>
        <end position="221"/>
    </location>
</feature>
<dbReference type="PANTHER" id="PTHR43245">
    <property type="entry name" value="BIFUNCTIONAL POLYMYXIN RESISTANCE PROTEIN ARNA"/>
    <property type="match status" value="1"/>
</dbReference>
<dbReference type="Proteomes" id="UP001209074">
    <property type="component" value="Unassembled WGS sequence"/>
</dbReference>
<reference evidence="2" key="1">
    <citation type="submission" date="2022-11" db="EMBL/GenBank/DDBJ databases">
        <title>Genomic repertoires linked with pathogenic potency of arthritogenic Prevotella copri isolated from the gut of rheumatoid arthritis patients.</title>
        <authorList>
            <person name="Nii T."/>
            <person name="Maeda Y."/>
            <person name="Motooka D."/>
            <person name="Naito M."/>
            <person name="Matsumoto Y."/>
            <person name="Ogawa T."/>
            <person name="Oguro-Igashira E."/>
            <person name="Kishikawa T."/>
            <person name="Yamashita M."/>
            <person name="Koizumi S."/>
            <person name="Kurakawa T."/>
            <person name="Okumura R."/>
            <person name="Kayama H."/>
            <person name="Murakami M."/>
            <person name="Sakaguchi T."/>
            <person name="Das B."/>
            <person name="Nakamura S."/>
            <person name="Okada Y."/>
            <person name="Kumanogoh A."/>
            <person name="Takeda K."/>
        </authorList>
    </citation>
    <scope>NUCLEOTIDE SEQUENCE</scope>
    <source>
        <strain evidence="2">N016-13</strain>
    </source>
</reference>
<dbReference type="Gene3D" id="3.40.50.720">
    <property type="entry name" value="NAD(P)-binding Rossmann-like Domain"/>
    <property type="match status" value="1"/>
</dbReference>
<evidence type="ECO:0000313" key="2">
    <source>
        <dbReference type="EMBL" id="MCW4094230.1"/>
    </source>
</evidence>
<dbReference type="InterPro" id="IPR036291">
    <property type="entry name" value="NAD(P)-bd_dom_sf"/>
</dbReference>
<dbReference type="AlphaFoldDB" id="A0AAW5U2J7"/>
<dbReference type="PANTHER" id="PTHR43245:SF13">
    <property type="entry name" value="UDP-D-APIOSE_UDP-D-XYLOSE SYNTHASE 2"/>
    <property type="match status" value="1"/>
</dbReference>
<dbReference type="EMBL" id="JAPDUS010000024">
    <property type="protein sequence ID" value="MCW4094230.1"/>
    <property type="molecule type" value="Genomic_DNA"/>
</dbReference>
<gene>
    <name evidence="2" type="ORF">ONT05_11840</name>
</gene>
<dbReference type="RefSeq" id="WP_264959950.1">
    <property type="nucleotide sequence ID" value="NZ_JAPDUQ010000003.1"/>
</dbReference>
<organism evidence="2 3">
    <name type="scientific">Segatella copri</name>
    <dbReference type="NCBI Taxonomy" id="165179"/>
    <lineage>
        <taxon>Bacteria</taxon>
        <taxon>Pseudomonadati</taxon>
        <taxon>Bacteroidota</taxon>
        <taxon>Bacteroidia</taxon>
        <taxon>Bacteroidales</taxon>
        <taxon>Prevotellaceae</taxon>
        <taxon>Segatella</taxon>
    </lineage>
</organism>
<evidence type="ECO:0000259" key="1">
    <source>
        <dbReference type="Pfam" id="PF01370"/>
    </source>
</evidence>
<name>A0AAW5U2J7_9BACT</name>
<evidence type="ECO:0000313" key="3">
    <source>
        <dbReference type="Proteomes" id="UP001209074"/>
    </source>
</evidence>
<proteinExistence type="predicted"/>
<sequence>MIEVLLLGGTGAMGTFLVDILAKSKINCVVTSRSKKNSYNYVTYICGNAKDDTFLFPLLESRHWSSIIDFMSYSTDEFANRFQKLLKCTDQYVYLSSSRVYANSETPLKESSPRLLDSCSDKEYLSTDEYALSKARQENLLLSCCLKNWTIIRPYITFSDARLQLSCLEKEYWLKRVLDNKPIVFSKDLANKTTTFTYGNDVAKGIAAIIGKKEALGEIFHITNNKSYKWADFLQVYTSILEQYCGHKASIIYVDKWSDYYSGKWQIIYDRLYNRTFDNSKINKFIDTSNFVDPKIALSDCLLKFLEQPTFKSLYWETEAKLDSLSGDWTSLSVFPGLKQKIKYFLARLGIYHC</sequence>
<comment type="caution">
    <text evidence="2">The sequence shown here is derived from an EMBL/GenBank/DDBJ whole genome shotgun (WGS) entry which is preliminary data.</text>
</comment>
<dbReference type="InterPro" id="IPR001509">
    <property type="entry name" value="Epimerase_deHydtase"/>
</dbReference>
<dbReference type="InterPro" id="IPR050177">
    <property type="entry name" value="Lipid_A_modif_metabolic_enz"/>
</dbReference>
<accession>A0AAW5U2J7</accession>
<protein>
    <submittedName>
        <fullName evidence="2">Epimerase</fullName>
    </submittedName>
</protein>